<reference evidence="2 3" key="1">
    <citation type="submission" date="2017-06" db="EMBL/GenBank/DDBJ databases">
        <title>Genome sequencing of cyanobaciteial culture collection at National Institute for Environmental Studies (NIES).</title>
        <authorList>
            <person name="Hirose Y."/>
            <person name="Shimura Y."/>
            <person name="Fujisawa T."/>
            <person name="Nakamura Y."/>
            <person name="Kawachi M."/>
        </authorList>
    </citation>
    <scope>NUCLEOTIDE SEQUENCE [LARGE SCALE GENOMIC DNA]</scope>
    <source>
        <strain evidence="2 3">NIES-4072</strain>
    </source>
</reference>
<dbReference type="InterPro" id="IPR026898">
    <property type="entry name" value="PrsW"/>
</dbReference>
<dbReference type="Pfam" id="PF13367">
    <property type="entry name" value="PrsW-protease"/>
    <property type="match status" value="1"/>
</dbReference>
<feature type="transmembrane region" description="Helical" evidence="1">
    <location>
        <begin position="28"/>
        <end position="49"/>
    </location>
</feature>
<dbReference type="EMBL" id="BDUD01000001">
    <property type="protein sequence ID" value="GBG21552.1"/>
    <property type="molecule type" value="Genomic_DNA"/>
</dbReference>
<organism evidence="2 3">
    <name type="scientific">Nostoc commune NIES-4072</name>
    <dbReference type="NCBI Taxonomy" id="2005467"/>
    <lineage>
        <taxon>Bacteria</taxon>
        <taxon>Bacillati</taxon>
        <taxon>Cyanobacteriota</taxon>
        <taxon>Cyanophyceae</taxon>
        <taxon>Nostocales</taxon>
        <taxon>Nostocaceae</taxon>
        <taxon>Nostoc</taxon>
    </lineage>
</organism>
<dbReference type="AlphaFoldDB" id="A0A2R5FS12"/>
<feature type="transmembrane region" description="Helical" evidence="1">
    <location>
        <begin position="109"/>
        <end position="127"/>
    </location>
</feature>
<protein>
    <recommendedName>
        <fullName evidence="4">Protease PrsW</fullName>
    </recommendedName>
</protein>
<dbReference type="GO" id="GO:0008233">
    <property type="term" value="F:peptidase activity"/>
    <property type="evidence" value="ECO:0007669"/>
    <property type="project" value="InterPro"/>
</dbReference>
<proteinExistence type="predicted"/>
<keyword evidence="1" id="KW-0472">Membrane</keyword>
<feature type="transmembrane region" description="Helical" evidence="1">
    <location>
        <begin position="180"/>
        <end position="198"/>
    </location>
</feature>
<name>A0A2R5FS12_NOSCO</name>
<feature type="transmembrane region" description="Helical" evidence="1">
    <location>
        <begin position="256"/>
        <end position="279"/>
    </location>
</feature>
<keyword evidence="1" id="KW-1133">Transmembrane helix</keyword>
<dbReference type="PANTHER" id="PTHR36844">
    <property type="entry name" value="PROTEASE PRSW"/>
    <property type="match status" value="1"/>
</dbReference>
<evidence type="ECO:0008006" key="4">
    <source>
        <dbReference type="Google" id="ProtNLM"/>
    </source>
</evidence>
<keyword evidence="1" id="KW-0812">Transmembrane</keyword>
<dbReference type="PANTHER" id="PTHR36844:SF1">
    <property type="entry name" value="PROTEASE PRSW"/>
    <property type="match status" value="1"/>
</dbReference>
<evidence type="ECO:0000313" key="2">
    <source>
        <dbReference type="EMBL" id="GBG21552.1"/>
    </source>
</evidence>
<accession>A0A2R5FS12</accession>
<comment type="caution">
    <text evidence="2">The sequence shown here is derived from an EMBL/GenBank/DDBJ whole genome shotgun (WGS) entry which is preliminary data.</text>
</comment>
<evidence type="ECO:0000313" key="3">
    <source>
        <dbReference type="Proteomes" id="UP000245124"/>
    </source>
</evidence>
<feature type="transmembrane region" description="Helical" evidence="1">
    <location>
        <begin position="147"/>
        <end position="168"/>
    </location>
</feature>
<feature type="transmembrane region" description="Helical" evidence="1">
    <location>
        <begin position="204"/>
        <end position="224"/>
    </location>
</feature>
<evidence type="ECO:0000256" key="1">
    <source>
        <dbReference type="SAM" id="Phobius"/>
    </source>
</evidence>
<feature type="transmembrane region" description="Helical" evidence="1">
    <location>
        <begin position="291"/>
        <end position="313"/>
    </location>
</feature>
<keyword evidence="3" id="KW-1185">Reference proteome</keyword>
<sequence>MLWAAIPPLLLLGYYYWRVPFAPPLLKLLMFFIIGAISGILALSLEWIFEIVVNRVIHWHQIKLCLPTNRCASTLPGIALRQLVEVGPIEEGCKFVAVVVPTYYLQRKYRLFASTVFLFTIAVALGFTAEENWIYLFHDTASILDRIIGMPVHAMFSAPWGYALGIYISSNTRLNRDKKFIFRAWLNSVICHALVNVLSSAWRYSLPLSFLSYGLFPFLLWMFWRLEQLLRKVQGKAAITLISGHTSQHRYWQRSLVLFALVMGGNAIFGLFLLARILSPLSPSKLFDADILWFIISRFSLNFFFGVLAWVIYRYLRHSARRRYF</sequence>
<gene>
    <name evidence="2" type="ORF">NIES4072_52390</name>
</gene>
<dbReference type="Proteomes" id="UP000245124">
    <property type="component" value="Unassembled WGS sequence"/>
</dbReference>